<organism evidence="1 2">
    <name type="scientific">Aequorivita antarctica</name>
    <dbReference type="NCBI Taxonomy" id="153266"/>
    <lineage>
        <taxon>Bacteria</taxon>
        <taxon>Pseudomonadati</taxon>
        <taxon>Bacteroidota</taxon>
        <taxon>Flavobacteriia</taxon>
        <taxon>Flavobacteriales</taxon>
        <taxon>Flavobacteriaceae</taxon>
        <taxon>Aequorivita</taxon>
    </lineage>
</organism>
<comment type="caution">
    <text evidence="1">The sequence shown here is derived from an EMBL/GenBank/DDBJ whole genome shotgun (WGS) entry which is preliminary data.</text>
</comment>
<proteinExistence type="predicted"/>
<reference evidence="1 2" key="1">
    <citation type="submission" date="2019-08" db="EMBL/GenBank/DDBJ databases">
        <title>Genome of Aequorivita antarctica SW49 (type strain).</title>
        <authorList>
            <person name="Bowman J.P."/>
        </authorList>
    </citation>
    <scope>NUCLEOTIDE SEQUENCE [LARGE SCALE GENOMIC DNA]</scope>
    <source>
        <strain evidence="1 2">SW49</strain>
    </source>
</reference>
<gene>
    <name evidence="1" type="ORF">ESU54_05495</name>
</gene>
<accession>A0A5C6Z2K2</accession>
<sequence length="84" mass="9726">MQQYYSRRQGDSQEISGFLESFEKMSNSELIESYKSALKLGIVGVHAQGLRLLAMRLAFIRRFNKSPIEFTDNCIIRISDCFEI</sequence>
<evidence type="ECO:0000313" key="2">
    <source>
        <dbReference type="Proteomes" id="UP000321497"/>
    </source>
</evidence>
<dbReference type="AlphaFoldDB" id="A0A5C6Z2K2"/>
<dbReference type="RefSeq" id="WP_111843449.1">
    <property type="nucleotide sequence ID" value="NZ_UEGI01000002.1"/>
</dbReference>
<protein>
    <submittedName>
        <fullName evidence="1">Uncharacterized protein</fullName>
    </submittedName>
</protein>
<name>A0A5C6Z2K2_9FLAO</name>
<dbReference type="EMBL" id="VORT01000003">
    <property type="protein sequence ID" value="TXD73925.1"/>
    <property type="molecule type" value="Genomic_DNA"/>
</dbReference>
<evidence type="ECO:0000313" key="1">
    <source>
        <dbReference type="EMBL" id="TXD73925.1"/>
    </source>
</evidence>
<keyword evidence="2" id="KW-1185">Reference proteome</keyword>
<dbReference type="Proteomes" id="UP000321497">
    <property type="component" value="Unassembled WGS sequence"/>
</dbReference>